<dbReference type="InterPro" id="IPR000846">
    <property type="entry name" value="DapB_N"/>
</dbReference>
<dbReference type="AlphaFoldDB" id="A0A931N344"/>
<dbReference type="GO" id="GO:0008839">
    <property type="term" value="F:4-hydroxy-tetrahydrodipicolinate reductase"/>
    <property type="evidence" value="ECO:0007669"/>
    <property type="project" value="InterPro"/>
</dbReference>
<proteinExistence type="predicted"/>
<protein>
    <submittedName>
        <fullName evidence="5">Dihydrodipicolinate reductase</fullName>
    </submittedName>
</protein>
<evidence type="ECO:0000259" key="4">
    <source>
        <dbReference type="Pfam" id="PF01113"/>
    </source>
</evidence>
<dbReference type="CDD" id="cd24146">
    <property type="entry name" value="nat-AmDH_N_like"/>
    <property type="match status" value="1"/>
</dbReference>
<accession>A0A931N344</accession>
<evidence type="ECO:0000256" key="2">
    <source>
        <dbReference type="ARBA" id="ARBA00023002"/>
    </source>
</evidence>
<reference evidence="5" key="1">
    <citation type="submission" date="2020-11" db="EMBL/GenBank/DDBJ databases">
        <title>Nocardia NEAU-351.nov., a novel actinomycete isolated from the cow dung.</title>
        <authorList>
            <person name="Zhang X."/>
        </authorList>
    </citation>
    <scope>NUCLEOTIDE SEQUENCE</scope>
    <source>
        <strain evidence="5">NEAU-351</strain>
    </source>
</reference>
<keyword evidence="1" id="KW-0521">NADP</keyword>
<feature type="region of interest" description="Disordered" evidence="3">
    <location>
        <begin position="347"/>
        <end position="370"/>
    </location>
</feature>
<evidence type="ECO:0000256" key="1">
    <source>
        <dbReference type="ARBA" id="ARBA00022857"/>
    </source>
</evidence>
<evidence type="ECO:0000313" key="5">
    <source>
        <dbReference type="EMBL" id="MBH0780215.1"/>
    </source>
</evidence>
<dbReference type="Gene3D" id="3.40.50.720">
    <property type="entry name" value="NAD(P)-binding Rossmann-like Domain"/>
    <property type="match status" value="1"/>
</dbReference>
<name>A0A931N344_9NOCA</name>
<gene>
    <name evidence="5" type="ORF">IT779_28485</name>
</gene>
<dbReference type="Proteomes" id="UP000655751">
    <property type="component" value="Unassembled WGS sequence"/>
</dbReference>
<evidence type="ECO:0000313" key="6">
    <source>
        <dbReference type="Proteomes" id="UP000655751"/>
    </source>
</evidence>
<dbReference type="SUPFAM" id="SSF51735">
    <property type="entry name" value="NAD(P)-binding Rossmann-fold domains"/>
    <property type="match status" value="1"/>
</dbReference>
<sequence length="370" mass="39125">MARVIQWATGGLGQAAIGAVLDHPDLELVGAWVHSPAKVGVDLGELIGREPVGVRASGDVEALLALDADCVLYSPLMADTRVVRAILASGKNVVTPLGWFYPRRAERERYDEICRAAGVTLHGTGIHPGGITERLPLVISALSGSVTSVRAEEFSDIRTYAAPEVVRDWMLFGATPEQAAGSPMVKMLEGGYSQSVWMVADELGFDLDPDLRVTHDVAVATAPIDSPIGPIAPGHVAAQRYRWQGTVDGEPVVTAAVNWFMGEEHLDPAWAFGPLGQRYEIEITGDPGSMTTFTGMHGHGLAAAADRNPGLVATAMHCVNAIPYVVAAPPGVRTYLDLPPVAGRAAAPLHRARRSRTGTAPVADDTKGLT</sequence>
<dbReference type="RefSeq" id="WP_196152524.1">
    <property type="nucleotide sequence ID" value="NZ_JADMLG010000014.1"/>
</dbReference>
<comment type="caution">
    <text evidence="5">The sequence shown here is derived from an EMBL/GenBank/DDBJ whole genome shotgun (WGS) entry which is preliminary data.</text>
</comment>
<dbReference type="InterPro" id="IPR036291">
    <property type="entry name" value="NAD(P)-bd_dom_sf"/>
</dbReference>
<dbReference type="GO" id="GO:0009089">
    <property type="term" value="P:lysine biosynthetic process via diaminopimelate"/>
    <property type="evidence" value="ECO:0007669"/>
    <property type="project" value="InterPro"/>
</dbReference>
<organism evidence="5 6">
    <name type="scientific">Nocardia bovistercoris</name>
    <dbReference type="NCBI Taxonomy" id="2785916"/>
    <lineage>
        <taxon>Bacteria</taxon>
        <taxon>Bacillati</taxon>
        <taxon>Actinomycetota</taxon>
        <taxon>Actinomycetes</taxon>
        <taxon>Mycobacteriales</taxon>
        <taxon>Nocardiaceae</taxon>
        <taxon>Nocardia</taxon>
    </lineage>
</organism>
<dbReference type="EMBL" id="JADMLG010000014">
    <property type="protein sequence ID" value="MBH0780215.1"/>
    <property type="molecule type" value="Genomic_DNA"/>
</dbReference>
<feature type="domain" description="Dihydrodipicolinate reductase N-terminal" evidence="4">
    <location>
        <begin position="8"/>
        <end position="94"/>
    </location>
</feature>
<keyword evidence="6" id="KW-1185">Reference proteome</keyword>
<dbReference type="Pfam" id="PF01113">
    <property type="entry name" value="DapB_N"/>
    <property type="match status" value="1"/>
</dbReference>
<keyword evidence="2" id="KW-0560">Oxidoreductase</keyword>
<evidence type="ECO:0000256" key="3">
    <source>
        <dbReference type="SAM" id="MobiDB-lite"/>
    </source>
</evidence>